<gene>
    <name evidence="1" type="ORF">AAF712_000661</name>
</gene>
<organism evidence="1 2">
    <name type="scientific">Marasmius tenuissimus</name>
    <dbReference type="NCBI Taxonomy" id="585030"/>
    <lineage>
        <taxon>Eukaryota</taxon>
        <taxon>Fungi</taxon>
        <taxon>Dikarya</taxon>
        <taxon>Basidiomycota</taxon>
        <taxon>Agaricomycotina</taxon>
        <taxon>Agaricomycetes</taxon>
        <taxon>Agaricomycetidae</taxon>
        <taxon>Agaricales</taxon>
        <taxon>Marasmiineae</taxon>
        <taxon>Marasmiaceae</taxon>
        <taxon>Marasmius</taxon>
    </lineage>
</organism>
<sequence length="406" mass="46834">MSTLERLPVELVEDIVSWIESDLKSLRLVSRHVNQAARRVLWSTHALVINFGPISLIKTHNGRKHVLDISKFNAVFIMLQELCDHRLNSTCKLIKKLQIKVGPWASLQLAPDSEERKFMGEMVPKLLPAVLSAFQGLLSARMEVMTIRDPEWLYESIFRPLASLPLLRELHGRLTRLAFDDRFQHGDDFIPSLAQILARNPRITHLRLDNYTVIGAQNHDLRVLFKEVGVHSLPLTSLYLHGWLVDFSAPEILPHIQHLHTMELVGHHENYPNVWKIMREQNIHPRSIRYHSVTDDLVDFLESFEGLEKFVCPYNGYLETDERASLFYRSTLYGHRYSLREIHIGSIYESTWTIGLQDAGIFDTFEKLVSLSIGVKLEDVQPGMNERDVVVGQFSEELCRLLTICT</sequence>
<protein>
    <recommendedName>
        <fullName evidence="3">F-box domain-containing protein</fullName>
    </recommendedName>
</protein>
<dbReference type="EMBL" id="JBBXMP010000002">
    <property type="protein sequence ID" value="KAL0071739.1"/>
    <property type="molecule type" value="Genomic_DNA"/>
</dbReference>
<comment type="caution">
    <text evidence="1">The sequence shown here is derived from an EMBL/GenBank/DDBJ whole genome shotgun (WGS) entry which is preliminary data.</text>
</comment>
<accession>A0ABR3AFI7</accession>
<name>A0ABR3AFI7_9AGAR</name>
<proteinExistence type="predicted"/>
<dbReference type="SUPFAM" id="SSF52047">
    <property type="entry name" value="RNI-like"/>
    <property type="match status" value="1"/>
</dbReference>
<evidence type="ECO:0008006" key="3">
    <source>
        <dbReference type="Google" id="ProtNLM"/>
    </source>
</evidence>
<evidence type="ECO:0000313" key="2">
    <source>
        <dbReference type="Proteomes" id="UP001437256"/>
    </source>
</evidence>
<evidence type="ECO:0000313" key="1">
    <source>
        <dbReference type="EMBL" id="KAL0071739.1"/>
    </source>
</evidence>
<reference evidence="1 2" key="1">
    <citation type="submission" date="2024-05" db="EMBL/GenBank/DDBJ databases">
        <title>A draft genome resource for the thread blight pathogen Marasmius tenuissimus strain MS-2.</title>
        <authorList>
            <person name="Yulfo-Soto G.E."/>
            <person name="Baruah I.K."/>
            <person name="Amoako-Attah I."/>
            <person name="Bukari Y."/>
            <person name="Meinhardt L.W."/>
            <person name="Bailey B.A."/>
            <person name="Cohen S.P."/>
        </authorList>
    </citation>
    <scope>NUCLEOTIDE SEQUENCE [LARGE SCALE GENOMIC DNA]</scope>
    <source>
        <strain evidence="1 2">MS-2</strain>
    </source>
</reference>
<dbReference type="Proteomes" id="UP001437256">
    <property type="component" value="Unassembled WGS sequence"/>
</dbReference>
<keyword evidence="2" id="KW-1185">Reference proteome</keyword>